<feature type="domain" description="EamA" evidence="2">
    <location>
        <begin position="158"/>
        <end position="284"/>
    </location>
</feature>
<dbReference type="PANTHER" id="PTHR22911">
    <property type="entry name" value="ACYL-MALONYL CONDENSING ENZYME-RELATED"/>
    <property type="match status" value="1"/>
</dbReference>
<feature type="transmembrane region" description="Helical" evidence="1">
    <location>
        <begin position="76"/>
        <end position="97"/>
    </location>
</feature>
<evidence type="ECO:0000313" key="4">
    <source>
        <dbReference type="Proteomes" id="UP001501436"/>
    </source>
</evidence>
<keyword evidence="1" id="KW-1133">Transmembrane helix</keyword>
<feature type="transmembrane region" description="Helical" evidence="1">
    <location>
        <begin position="7"/>
        <end position="24"/>
    </location>
</feature>
<feature type="transmembrane region" description="Helical" evidence="1">
    <location>
        <begin position="269"/>
        <end position="290"/>
    </location>
</feature>
<feature type="domain" description="EamA" evidence="2">
    <location>
        <begin position="6"/>
        <end position="149"/>
    </location>
</feature>
<feature type="transmembrane region" description="Helical" evidence="1">
    <location>
        <begin position="183"/>
        <end position="201"/>
    </location>
</feature>
<reference evidence="4" key="1">
    <citation type="journal article" date="2019" name="Int. J. Syst. Evol. Microbiol.">
        <title>The Global Catalogue of Microorganisms (GCM) 10K type strain sequencing project: providing services to taxonomists for standard genome sequencing and annotation.</title>
        <authorList>
            <consortium name="The Broad Institute Genomics Platform"/>
            <consortium name="The Broad Institute Genome Sequencing Center for Infectious Disease"/>
            <person name="Wu L."/>
            <person name="Ma J."/>
        </authorList>
    </citation>
    <scope>NUCLEOTIDE SEQUENCE [LARGE SCALE GENOMIC DNA]</scope>
    <source>
        <strain evidence="4">JCM 18283</strain>
    </source>
</reference>
<feature type="transmembrane region" description="Helical" evidence="1">
    <location>
        <begin position="133"/>
        <end position="150"/>
    </location>
</feature>
<name>A0ABP9FYY6_9SPHI</name>
<accession>A0ABP9FYY6</accession>
<feature type="transmembrane region" description="Helical" evidence="1">
    <location>
        <begin position="36"/>
        <end position="55"/>
    </location>
</feature>
<organism evidence="3 4">
    <name type="scientific">Mucilaginibacter defluvii</name>
    <dbReference type="NCBI Taxonomy" id="1196019"/>
    <lineage>
        <taxon>Bacteria</taxon>
        <taxon>Pseudomonadati</taxon>
        <taxon>Bacteroidota</taxon>
        <taxon>Sphingobacteriia</taxon>
        <taxon>Sphingobacteriales</taxon>
        <taxon>Sphingobacteriaceae</taxon>
        <taxon>Mucilaginibacter</taxon>
    </lineage>
</organism>
<proteinExistence type="predicted"/>
<dbReference type="InterPro" id="IPR037185">
    <property type="entry name" value="EmrE-like"/>
</dbReference>
<dbReference type="Proteomes" id="UP001501436">
    <property type="component" value="Unassembled WGS sequence"/>
</dbReference>
<dbReference type="SUPFAM" id="SSF103481">
    <property type="entry name" value="Multidrug resistance efflux transporter EmrE"/>
    <property type="match status" value="2"/>
</dbReference>
<feature type="transmembrane region" description="Helical" evidence="1">
    <location>
        <begin position="213"/>
        <end position="234"/>
    </location>
</feature>
<feature type="transmembrane region" description="Helical" evidence="1">
    <location>
        <begin position="246"/>
        <end position="263"/>
    </location>
</feature>
<feature type="transmembrane region" description="Helical" evidence="1">
    <location>
        <begin position="109"/>
        <end position="126"/>
    </location>
</feature>
<evidence type="ECO:0000313" key="3">
    <source>
        <dbReference type="EMBL" id="GAA4918919.1"/>
    </source>
</evidence>
<dbReference type="InterPro" id="IPR000620">
    <property type="entry name" value="EamA_dom"/>
</dbReference>
<keyword evidence="1" id="KW-0812">Transmembrane</keyword>
<evidence type="ECO:0000256" key="1">
    <source>
        <dbReference type="SAM" id="Phobius"/>
    </source>
</evidence>
<dbReference type="EMBL" id="BAABJI010000002">
    <property type="protein sequence ID" value="GAA4918919.1"/>
    <property type="molecule type" value="Genomic_DNA"/>
</dbReference>
<comment type="caution">
    <text evidence="3">The sequence shown here is derived from an EMBL/GenBank/DDBJ whole genome shotgun (WGS) entry which is preliminary data.</text>
</comment>
<keyword evidence="1" id="KW-0472">Membrane</keyword>
<gene>
    <name evidence="3" type="ORF">GCM10023313_23210</name>
</gene>
<dbReference type="Gene3D" id="1.10.3730.20">
    <property type="match status" value="1"/>
</dbReference>
<dbReference type="RefSeq" id="WP_345331365.1">
    <property type="nucleotide sequence ID" value="NZ_BAABJI010000002.1"/>
</dbReference>
<evidence type="ECO:0000259" key="2">
    <source>
        <dbReference type="Pfam" id="PF00892"/>
    </source>
</evidence>
<dbReference type="Pfam" id="PF00892">
    <property type="entry name" value="EamA"/>
    <property type="match status" value="2"/>
</dbReference>
<dbReference type="PANTHER" id="PTHR22911:SF137">
    <property type="entry name" value="SOLUTE CARRIER FAMILY 35 MEMBER G2-RELATED"/>
    <property type="match status" value="1"/>
</dbReference>
<sequence>MKQLKYYLAASLGFAIWGFFSLVLKPLHTYASLDILFYRVFSCAVIMLVISVLFKRERLRENLVLFKSLPAKRRRSILWLNIGGSLFLTTNWFSFIYVMNHVSVRATSVAYLVCPILTTLLAYFLLRDKLTRLQWLSVLLSCVGCLLLSYTSLTNMFYSTIVGFTYAAYLISQNKNTGFDKFLVLNFHILLSALILLPFYPSFAGSTPTEFKFYFYVEIIAVFYTIVPLFLNLYALSGISSSKVGMILNINPIIAFVLSGVVYHEPLGALQIFAYVLIFTAVIAFNGGVFSHNRAAQADNNVTSNATTYEPIDQYHKTSDQHQ</sequence>
<protein>
    <submittedName>
        <fullName evidence="3">EamA family transporter</fullName>
    </submittedName>
</protein>
<feature type="transmembrane region" description="Helical" evidence="1">
    <location>
        <begin position="156"/>
        <end position="171"/>
    </location>
</feature>
<keyword evidence="4" id="KW-1185">Reference proteome</keyword>